<name>A0ACC3S5S6_9PEZI</name>
<evidence type="ECO:0000313" key="1">
    <source>
        <dbReference type="EMBL" id="KAK8198587.1"/>
    </source>
</evidence>
<dbReference type="EMBL" id="JAMKPW020000040">
    <property type="protein sequence ID" value="KAK8198587.1"/>
    <property type="molecule type" value="Genomic_DNA"/>
</dbReference>
<comment type="caution">
    <text evidence="1">The sequence shown here is derived from an EMBL/GenBank/DDBJ whole genome shotgun (WGS) entry which is preliminary data.</text>
</comment>
<organism evidence="1 2">
    <name type="scientific">Zalaria obscura</name>
    <dbReference type="NCBI Taxonomy" id="2024903"/>
    <lineage>
        <taxon>Eukaryota</taxon>
        <taxon>Fungi</taxon>
        <taxon>Dikarya</taxon>
        <taxon>Ascomycota</taxon>
        <taxon>Pezizomycotina</taxon>
        <taxon>Dothideomycetes</taxon>
        <taxon>Dothideomycetidae</taxon>
        <taxon>Dothideales</taxon>
        <taxon>Zalariaceae</taxon>
        <taxon>Zalaria</taxon>
    </lineage>
</organism>
<accession>A0ACC3S5S6</accession>
<reference evidence="1" key="1">
    <citation type="submission" date="2024-02" db="EMBL/GenBank/DDBJ databases">
        <title>Metagenome Assembled Genome of Zalaria obscura JY119.</title>
        <authorList>
            <person name="Vighnesh L."/>
            <person name="Jagadeeshwari U."/>
            <person name="Venkata Ramana C."/>
            <person name="Sasikala C."/>
        </authorList>
    </citation>
    <scope>NUCLEOTIDE SEQUENCE</scope>
    <source>
        <strain evidence="1">JY119</strain>
    </source>
</reference>
<gene>
    <name evidence="1" type="ORF">M8818_006454</name>
</gene>
<dbReference type="Proteomes" id="UP001320706">
    <property type="component" value="Unassembled WGS sequence"/>
</dbReference>
<proteinExistence type="predicted"/>
<keyword evidence="2" id="KW-1185">Reference proteome</keyword>
<evidence type="ECO:0000313" key="2">
    <source>
        <dbReference type="Proteomes" id="UP001320706"/>
    </source>
</evidence>
<sequence length="769" mass="81874">MTASASGGDPKYGLASPAHRPLAGRNCLLGDLLEATFTSVIALSADQAVICSDAGDVCLLDDSEKTARVSKLFSLGVGITAASAGADGLVYVTDVHANTHVFRIDENMSVFPTSADESQENGHATKHATHVVAMGYLGDSVVTLDSKHGIQLRSVPSLDDDDPQPKVLYRLPAHEDAVLGVRALPQPNDLGAEILSWSAGGTVILWDAACQPTAAVQVPLEQSDDAYHAVNELKTVIHLQKTLILAGDKYGVLRVLDARTNEASCIIRAHSADITDLAVHADTRNCFVASSGRDRTAQLFRWGDGRLELLQTLDEHAGAVTTVLFAKNGDQLLSCSTDRSIVVREVLDMGADKSVAYVITRTIALKSAPTSMRTSLYEDMLLVSTSDKYVQLVNTSSGRIMQSFKTADAEGGDAVIMSCIVHLPSAAGPPIIAGVASSDKSIRLYSEDGTLLARDWGHTEGVTSIALVQNSTATSQSSQTQPSDLRLVSAAADGTIFIWDTSTPRRSPFDPSKSFDSPIPQPLSGSLGPPLRKVISMTEIARFTQSRSGEDSEPSSPTALKSPMSPTLRKKMSRLSISRAPKLEPSPSINGLRQRSPSPPSPLRKTQAQETSGRRQSIGPGSPLSRNSAAINGVEEDHGAKGSTEQLCRTLRAYRKGTTSYIADVPASALAELERELRLTLQLAKKGQDMPTKEPASPAKRSSVRHDTSNENSKPNTPLKTNRLSEKLQQGNEDTKERPGAGTHGMSNDEKMEADATTGAEAMGQGVQS</sequence>
<protein>
    <submittedName>
        <fullName evidence="1">Uncharacterized protein</fullName>
    </submittedName>
</protein>